<dbReference type="GO" id="GO:0008804">
    <property type="term" value="F:carbamate kinase activity"/>
    <property type="evidence" value="ECO:0007669"/>
    <property type="project" value="UniProtKB-EC"/>
</dbReference>
<proteinExistence type="inferred from homology"/>
<sequence>MRIVIALGGNALLARGDKPDAAIQFAHLRTAAGAIAPLAAQHDAVICHGNGPQVGMLSLESETDHALTRPYPLDDLVAQTQGMIGYWLAQALRNAGVKKPVLGLITQTLVDAADPAFAAPTKFVGPGYARDRAEELAGQHGWTVAVDNGRWRRVVASPEPLRIVEQDSITRLLDAGSVVICGGGGGAAVTDNIAGQLSGVDAVVDKDYVASLLGIAVGAQRLLVLTDVSAVMEHHGTPEATPLTTLDPDDLGDMAFPAGSMGPKIEACRRFVTATGHPATIGALADAQALLAGTAGTTITPTTTRGTHPGGWRPARAQ</sequence>
<dbReference type="PIRSF" id="PIRSF000723">
    <property type="entry name" value="Carbamate_kin"/>
    <property type="match status" value="1"/>
</dbReference>
<keyword evidence="1 3" id="KW-0808">Transferase</keyword>
<evidence type="ECO:0000313" key="7">
    <source>
        <dbReference type="Proteomes" id="UP001056610"/>
    </source>
</evidence>
<dbReference type="InterPro" id="IPR003964">
    <property type="entry name" value="Carb_kinase"/>
</dbReference>
<dbReference type="RefSeq" id="WP_219070856.1">
    <property type="nucleotide sequence ID" value="NZ_CAJUXY010000131.1"/>
</dbReference>
<dbReference type="InterPro" id="IPR001048">
    <property type="entry name" value="Asp/Glu/Uridylate_kinase"/>
</dbReference>
<reference evidence="6" key="1">
    <citation type="submission" date="2022-05" db="EMBL/GenBank/DDBJ databases">
        <title>A methanotrophic Mycobacterium dominates a cave microbial ecosystem.</title>
        <authorList>
            <person name="Van Spanning R.J.M."/>
            <person name="Guan Q."/>
            <person name="Melkonian C."/>
            <person name="Gallant J."/>
            <person name="Polerecky L."/>
            <person name="Flot J.-F."/>
            <person name="Brandt B.W."/>
            <person name="Braster M."/>
            <person name="Iturbe Espinoza P."/>
            <person name="Aerts J."/>
            <person name="Meima-Franke M."/>
            <person name="Piersma S.R."/>
            <person name="Bunduc C."/>
            <person name="Ummels R."/>
            <person name="Pain A."/>
            <person name="Fleming E.J."/>
            <person name="van der Wel N."/>
            <person name="Gherman V.D."/>
            <person name="Sarbu S.M."/>
            <person name="Bodelier P.L.E."/>
            <person name="Bitter W."/>
        </authorList>
    </citation>
    <scope>NUCLEOTIDE SEQUENCE</scope>
    <source>
        <strain evidence="6">Sulfur Cave</strain>
    </source>
</reference>
<keyword evidence="2 3" id="KW-0418">Kinase</keyword>
<protein>
    <recommendedName>
        <fullName evidence="3">Carbamate kinase</fullName>
    </recommendedName>
</protein>
<dbReference type="PANTHER" id="PTHR30409">
    <property type="entry name" value="CARBAMATE KINASE"/>
    <property type="match status" value="1"/>
</dbReference>
<organism evidence="6 7">
    <name type="scientific">Candidatus Mycobacterium methanotrophicum</name>
    <dbReference type="NCBI Taxonomy" id="2943498"/>
    <lineage>
        <taxon>Bacteria</taxon>
        <taxon>Bacillati</taxon>
        <taxon>Actinomycetota</taxon>
        <taxon>Actinomycetes</taxon>
        <taxon>Mycobacteriales</taxon>
        <taxon>Mycobacteriaceae</taxon>
        <taxon>Mycobacterium</taxon>
    </lineage>
</organism>
<dbReference type="Pfam" id="PF00696">
    <property type="entry name" value="AA_kinase"/>
    <property type="match status" value="1"/>
</dbReference>
<evidence type="ECO:0000256" key="4">
    <source>
        <dbReference type="SAM" id="MobiDB-lite"/>
    </source>
</evidence>
<evidence type="ECO:0000256" key="3">
    <source>
        <dbReference type="PIRNR" id="PIRNR000723"/>
    </source>
</evidence>
<dbReference type="Proteomes" id="UP001056610">
    <property type="component" value="Chromosome"/>
</dbReference>
<evidence type="ECO:0000256" key="2">
    <source>
        <dbReference type="ARBA" id="ARBA00022777"/>
    </source>
</evidence>
<feature type="compositionally biased region" description="Low complexity" evidence="4">
    <location>
        <begin position="297"/>
        <end position="311"/>
    </location>
</feature>
<accession>A0ABY4QJV2</accession>
<evidence type="ECO:0000259" key="5">
    <source>
        <dbReference type="Pfam" id="PF00696"/>
    </source>
</evidence>
<feature type="domain" description="Aspartate/glutamate/uridylate kinase" evidence="5">
    <location>
        <begin position="1"/>
        <end position="281"/>
    </location>
</feature>
<gene>
    <name evidence="6" type="ORF">M5I08_01805</name>
</gene>
<evidence type="ECO:0000256" key="1">
    <source>
        <dbReference type="ARBA" id="ARBA00022679"/>
    </source>
</evidence>
<evidence type="ECO:0000313" key="6">
    <source>
        <dbReference type="EMBL" id="UQX11300.1"/>
    </source>
</evidence>
<dbReference type="EMBL" id="CP097320">
    <property type="protein sequence ID" value="UQX11300.1"/>
    <property type="molecule type" value="Genomic_DNA"/>
</dbReference>
<comment type="similarity">
    <text evidence="3">Belongs to the carbamate kinase family.</text>
</comment>
<keyword evidence="7" id="KW-1185">Reference proteome</keyword>
<dbReference type="CDD" id="cd04235">
    <property type="entry name" value="AAK_CK"/>
    <property type="match status" value="1"/>
</dbReference>
<dbReference type="PANTHER" id="PTHR30409:SF1">
    <property type="entry name" value="CARBAMATE KINASE-RELATED"/>
    <property type="match status" value="1"/>
</dbReference>
<name>A0ABY4QJV2_9MYCO</name>
<feature type="region of interest" description="Disordered" evidence="4">
    <location>
        <begin position="297"/>
        <end position="318"/>
    </location>
</feature>
<dbReference type="NCBIfam" id="NF009008">
    <property type="entry name" value="PRK12354.1"/>
    <property type="match status" value="1"/>
</dbReference>